<dbReference type="SMART" id="SM00563">
    <property type="entry name" value="PlsC"/>
    <property type="match status" value="1"/>
</dbReference>
<dbReference type="InterPro" id="IPR041728">
    <property type="entry name" value="GPAT/DHAPAT_LPLAT"/>
</dbReference>
<dbReference type="GO" id="GO:0008611">
    <property type="term" value="P:ether lipid biosynthetic process"/>
    <property type="evidence" value="ECO:0007669"/>
    <property type="project" value="TreeGrafter"/>
</dbReference>
<dbReference type="InterPro" id="IPR002123">
    <property type="entry name" value="Plipid/glycerol_acylTrfase"/>
</dbReference>
<keyword evidence="3 6" id="KW-0808">Transferase</keyword>
<dbReference type="EMBL" id="HBUF01053622">
    <property type="protein sequence ID" value="CAG6622903.1"/>
    <property type="molecule type" value="Transcribed_RNA"/>
</dbReference>
<protein>
    <submittedName>
        <fullName evidence="8">Dihydroxyacetone phosphate acyltransferase</fullName>
    </submittedName>
</protein>
<evidence type="ECO:0000256" key="1">
    <source>
        <dbReference type="ARBA" id="ARBA00004184"/>
    </source>
</evidence>
<dbReference type="GO" id="GO:0031966">
    <property type="term" value="C:mitochondrial membrane"/>
    <property type="evidence" value="ECO:0007669"/>
    <property type="project" value="TreeGrafter"/>
</dbReference>
<dbReference type="InterPro" id="IPR022284">
    <property type="entry name" value="GPAT/DHAPAT"/>
</dbReference>
<keyword evidence="5 6" id="KW-0012">Acyltransferase</keyword>
<reference evidence="8" key="1">
    <citation type="submission" date="2021-05" db="EMBL/GenBank/DDBJ databases">
        <authorList>
            <person name="Alioto T."/>
            <person name="Alioto T."/>
            <person name="Gomez Garrido J."/>
        </authorList>
    </citation>
    <scope>NUCLEOTIDE SEQUENCE</scope>
</reference>
<dbReference type="GO" id="GO:0005778">
    <property type="term" value="C:peroxisomal membrane"/>
    <property type="evidence" value="ECO:0007669"/>
    <property type="project" value="TreeGrafter"/>
</dbReference>
<evidence type="ECO:0000313" key="8">
    <source>
        <dbReference type="EMBL" id="CAG6622903.1"/>
    </source>
</evidence>
<dbReference type="Pfam" id="PF01553">
    <property type="entry name" value="Acyltransferase"/>
    <property type="match status" value="1"/>
</dbReference>
<name>A0A8D8M8J6_9HEMI</name>
<dbReference type="GO" id="GO:0019432">
    <property type="term" value="P:triglyceride biosynthetic process"/>
    <property type="evidence" value="ECO:0007669"/>
    <property type="project" value="TreeGrafter"/>
</dbReference>
<dbReference type="Pfam" id="PF19277">
    <property type="entry name" value="GPAT_C"/>
    <property type="match status" value="1"/>
</dbReference>
<dbReference type="GO" id="GO:0008654">
    <property type="term" value="P:phospholipid biosynthetic process"/>
    <property type="evidence" value="ECO:0007669"/>
    <property type="project" value="TreeGrafter"/>
</dbReference>
<proteinExistence type="inferred from homology"/>
<dbReference type="PANTHER" id="PTHR12563:SF17">
    <property type="entry name" value="DIHYDROXYACETONE PHOSPHATE ACYLTRANSFERASE"/>
    <property type="match status" value="1"/>
</dbReference>
<sequence>MAETPGPGPEYRRSLFSFVDMLEPRRRSSDLAWVSRRMSLTKAFNQLRSKSDPEVLKYTVLQSQDIADIVDEFSSELNVPKENIRLKVLDILNEVGYSRCLPVVRWLGLILIKILKKTLNSLYVNEDKLNQLRKQWGSSPVLFLPSHRSYGDFILMALLCFHYNIEIPCVAAGMDFHSMYLMGSMLRDCSAYFMRRAYGEDKLYWRIFHVYVRHLVTEGVAPLEFFIEGTRSRTGKPLYPKLGLLSMVLGPLMDNLVSDITIIPVSISYDRALEEGLFAWELLGIPKPKESTSGFIKAVNTLNEQYGSIYIDFADAISVRQFLASVNPTLHSNHLLYLGHEVLIRQQNSSVLSLFNVLSVLLSHHHITHPSSQPPLLLSHATKFLSWFAAILESLGALVDVPNGGVVLALKDSIQVHSSLVHIETNNDEQVLCSTSTQMNVTTIDSSKLKGHKLQVSTMKESVTLMSINNYVNPCLSFVIDAALVCILLLRSPQNKLNKDSLLRQYIHLREIFMYEFVFYTPLAEQRLKTTLSQLVSLHMVDMTTSNDICLIQSNYAQYLCSILVTMLYPYVYGYCIACSVLLEKDTNSTTSSCHPEKLLIKNIQGQVEVSLQKGSLRHPYPLSLDLIGCCLSGLTHQNALTRVKRNNGVEYTVHKDSLTTLHDDLNQVLDTLVKHIPNHKPTVTNQKSKL</sequence>
<dbReference type="PIRSF" id="PIRSF000437">
    <property type="entry name" value="GPAT_DHAPAT"/>
    <property type="match status" value="1"/>
</dbReference>
<comment type="similarity">
    <text evidence="2 6">Belongs to the GPAT/DAPAT family.</text>
</comment>
<evidence type="ECO:0000256" key="5">
    <source>
        <dbReference type="ARBA" id="ARBA00023315"/>
    </source>
</evidence>
<dbReference type="PANTHER" id="PTHR12563">
    <property type="entry name" value="GLYCEROL-3-PHOSPHATE ACYLTRANSFERASE"/>
    <property type="match status" value="1"/>
</dbReference>
<dbReference type="GO" id="GO:0004366">
    <property type="term" value="F:glycerol-3-phosphate O-acyltransferase activity"/>
    <property type="evidence" value="ECO:0007669"/>
    <property type="project" value="TreeGrafter"/>
</dbReference>
<accession>A0A8D8M8J6</accession>
<comment type="subcellular location">
    <subcellularLocation>
        <location evidence="1">Endomembrane system</location>
        <topology evidence="1">Peripheral membrane protein</topology>
    </subcellularLocation>
</comment>
<evidence type="ECO:0000256" key="6">
    <source>
        <dbReference type="PIRNR" id="PIRNR000437"/>
    </source>
</evidence>
<dbReference type="GO" id="GO:0012505">
    <property type="term" value="C:endomembrane system"/>
    <property type="evidence" value="ECO:0007669"/>
    <property type="project" value="UniProtKB-SubCell"/>
</dbReference>
<keyword evidence="4" id="KW-0472">Membrane</keyword>
<dbReference type="AlphaFoldDB" id="A0A8D8M8J6"/>
<dbReference type="EMBL" id="HBUF01053624">
    <property type="protein sequence ID" value="CAG6622906.1"/>
    <property type="molecule type" value="Transcribed_RNA"/>
</dbReference>
<evidence type="ECO:0000256" key="4">
    <source>
        <dbReference type="ARBA" id="ARBA00023136"/>
    </source>
</evidence>
<evidence type="ECO:0000256" key="3">
    <source>
        <dbReference type="ARBA" id="ARBA00022679"/>
    </source>
</evidence>
<dbReference type="InterPro" id="IPR045520">
    <property type="entry name" value="GPAT/DHAPAT_C"/>
</dbReference>
<dbReference type="GO" id="GO:0006631">
    <property type="term" value="P:fatty acid metabolic process"/>
    <property type="evidence" value="ECO:0007669"/>
    <property type="project" value="TreeGrafter"/>
</dbReference>
<dbReference type="CDD" id="cd07993">
    <property type="entry name" value="LPLAT_DHAPAT-like"/>
    <property type="match status" value="1"/>
</dbReference>
<evidence type="ECO:0000259" key="7">
    <source>
        <dbReference type="SMART" id="SM00563"/>
    </source>
</evidence>
<feature type="domain" description="Phospholipid/glycerol acyltransferase" evidence="7">
    <location>
        <begin position="141"/>
        <end position="270"/>
    </location>
</feature>
<organism evidence="8">
    <name type="scientific">Cacopsylla melanoneura</name>
    <dbReference type="NCBI Taxonomy" id="428564"/>
    <lineage>
        <taxon>Eukaryota</taxon>
        <taxon>Metazoa</taxon>
        <taxon>Ecdysozoa</taxon>
        <taxon>Arthropoda</taxon>
        <taxon>Hexapoda</taxon>
        <taxon>Insecta</taxon>
        <taxon>Pterygota</taxon>
        <taxon>Neoptera</taxon>
        <taxon>Paraneoptera</taxon>
        <taxon>Hemiptera</taxon>
        <taxon>Sternorrhyncha</taxon>
        <taxon>Psylloidea</taxon>
        <taxon>Psyllidae</taxon>
        <taxon>Psyllinae</taxon>
        <taxon>Cacopsylla</taxon>
    </lineage>
</organism>
<dbReference type="SUPFAM" id="SSF69593">
    <property type="entry name" value="Glycerol-3-phosphate (1)-acyltransferase"/>
    <property type="match status" value="1"/>
</dbReference>
<evidence type="ECO:0000256" key="2">
    <source>
        <dbReference type="ARBA" id="ARBA00007937"/>
    </source>
</evidence>
<dbReference type="GO" id="GO:0016287">
    <property type="term" value="F:glycerone-phosphate O-acyltransferase activity"/>
    <property type="evidence" value="ECO:0007669"/>
    <property type="project" value="TreeGrafter"/>
</dbReference>